<proteinExistence type="predicted"/>
<dbReference type="EMBL" id="JANUHB010000001">
    <property type="protein sequence ID" value="MCS0807544.1"/>
    <property type="molecule type" value="Genomic_DNA"/>
</dbReference>
<protein>
    <submittedName>
        <fullName evidence="1">Uncharacterized protein</fullName>
    </submittedName>
</protein>
<evidence type="ECO:0000313" key="1">
    <source>
        <dbReference type="EMBL" id="MCS0807544.1"/>
    </source>
</evidence>
<comment type="caution">
    <text evidence="1">The sequence shown here is derived from an EMBL/GenBank/DDBJ whole genome shotgun (WGS) entry which is preliminary data.</text>
</comment>
<dbReference type="RefSeq" id="WP_258821307.1">
    <property type="nucleotide sequence ID" value="NZ_JANUHB010000001.1"/>
</dbReference>
<keyword evidence="2" id="KW-1185">Reference proteome</keyword>
<dbReference type="Proteomes" id="UP001206126">
    <property type="component" value="Unassembled WGS sequence"/>
</dbReference>
<evidence type="ECO:0000313" key="2">
    <source>
        <dbReference type="Proteomes" id="UP001206126"/>
    </source>
</evidence>
<organism evidence="1 2">
    <name type="scientific">Massilia agilis</name>
    <dbReference type="NCBI Taxonomy" id="1811226"/>
    <lineage>
        <taxon>Bacteria</taxon>
        <taxon>Pseudomonadati</taxon>
        <taxon>Pseudomonadota</taxon>
        <taxon>Betaproteobacteria</taxon>
        <taxon>Burkholderiales</taxon>
        <taxon>Oxalobacteraceae</taxon>
        <taxon>Telluria group</taxon>
        <taxon>Massilia</taxon>
    </lineage>
</organism>
<name>A0ABT2D9L8_9BURK</name>
<gene>
    <name evidence="1" type="ORF">NX774_06350</name>
</gene>
<reference evidence="1 2" key="1">
    <citation type="submission" date="2022-08" db="EMBL/GenBank/DDBJ databases">
        <title>Reclassification of Massilia species as members of the genera Telluria, Duganella, Pseudoduganella, Mokoshia gen. nov. and Zemynaea gen. nov. using orthogonal and non-orthogonal genome-based approaches.</title>
        <authorList>
            <person name="Bowman J.P."/>
        </authorList>
    </citation>
    <scope>NUCLEOTIDE SEQUENCE [LARGE SCALE GENOMIC DNA]</scope>
    <source>
        <strain evidence="1 2">JCM 31605</strain>
    </source>
</reference>
<accession>A0ABT2D9L8</accession>
<sequence length="319" mass="35121">MPQNVEQYNEIGFIKYSGTSFSSGVIDAGSAGSALTSLDQAIRYFNIQQSPDFASLRYDVPVLTRAGSWEAVLLASSAVAGAFTLGYAKKAGEKLAENDFKDIGLKHALSKSMSAMQTVVRLIKLTKHPKPWELARIEPTLGTDAVVVETAQGDNVEIPMEFHRWYRSMPPRLLVGMTSVVRKDQLLTIGAVQGERIDSVTITATEKSLFDPTEQNDLSDEVLFPELVHGMRISIQGRLIRGSEASNSLGLEHKGHVINCVPAAGSVRQFKPALFLQCAVEGRITRHNKNRFVAERRPTIIIDRVTPLEVDPQSDLFDL</sequence>